<evidence type="ECO:0000313" key="1">
    <source>
        <dbReference type="EMBL" id="GBP76588.1"/>
    </source>
</evidence>
<organism evidence="1 2">
    <name type="scientific">Eumeta variegata</name>
    <name type="common">Bagworm moth</name>
    <name type="synonym">Eumeta japonica</name>
    <dbReference type="NCBI Taxonomy" id="151549"/>
    <lineage>
        <taxon>Eukaryota</taxon>
        <taxon>Metazoa</taxon>
        <taxon>Ecdysozoa</taxon>
        <taxon>Arthropoda</taxon>
        <taxon>Hexapoda</taxon>
        <taxon>Insecta</taxon>
        <taxon>Pterygota</taxon>
        <taxon>Neoptera</taxon>
        <taxon>Endopterygota</taxon>
        <taxon>Lepidoptera</taxon>
        <taxon>Glossata</taxon>
        <taxon>Ditrysia</taxon>
        <taxon>Tineoidea</taxon>
        <taxon>Psychidae</taxon>
        <taxon>Oiketicinae</taxon>
        <taxon>Eumeta</taxon>
    </lineage>
</organism>
<dbReference type="AlphaFoldDB" id="A0A4C1YKE1"/>
<name>A0A4C1YKE1_EUMVA</name>
<sequence length="126" mass="13893">MVSPLAPQEAGVDVFLISFLSQCLNQRAAMRARRGVPRRRRGGRNECEGVVCPLPPSHPGGRLRAPAAVSLRHTSLTTYRVKRKEILISLLGGDGNIADKTENAAVKLFANYYNFQNLFISSSRKL</sequence>
<evidence type="ECO:0000313" key="2">
    <source>
        <dbReference type="Proteomes" id="UP000299102"/>
    </source>
</evidence>
<comment type="caution">
    <text evidence="1">The sequence shown here is derived from an EMBL/GenBank/DDBJ whole genome shotgun (WGS) entry which is preliminary data.</text>
</comment>
<gene>
    <name evidence="1" type="ORF">EVAR_58104_1</name>
</gene>
<proteinExistence type="predicted"/>
<protein>
    <submittedName>
        <fullName evidence="1">Uncharacterized protein</fullName>
    </submittedName>
</protein>
<dbReference type="Proteomes" id="UP000299102">
    <property type="component" value="Unassembled WGS sequence"/>
</dbReference>
<reference evidence="1 2" key="1">
    <citation type="journal article" date="2019" name="Commun. Biol.">
        <title>The bagworm genome reveals a unique fibroin gene that provides high tensile strength.</title>
        <authorList>
            <person name="Kono N."/>
            <person name="Nakamura H."/>
            <person name="Ohtoshi R."/>
            <person name="Tomita M."/>
            <person name="Numata K."/>
            <person name="Arakawa K."/>
        </authorList>
    </citation>
    <scope>NUCLEOTIDE SEQUENCE [LARGE SCALE GENOMIC DNA]</scope>
</reference>
<accession>A0A4C1YKE1</accession>
<dbReference type="EMBL" id="BGZK01001294">
    <property type="protein sequence ID" value="GBP76588.1"/>
    <property type="molecule type" value="Genomic_DNA"/>
</dbReference>
<keyword evidence="2" id="KW-1185">Reference proteome</keyword>